<dbReference type="InterPro" id="IPR043128">
    <property type="entry name" value="Rev_trsase/Diguanyl_cyclase"/>
</dbReference>
<organism evidence="1 2">
    <name type="scientific">Tepidimicrobium xylanilyticum</name>
    <dbReference type="NCBI Taxonomy" id="1123352"/>
    <lineage>
        <taxon>Bacteria</taxon>
        <taxon>Bacillati</taxon>
        <taxon>Bacillota</taxon>
        <taxon>Tissierellia</taxon>
        <taxon>Tissierellales</taxon>
        <taxon>Tepidimicrobiaceae</taxon>
        <taxon>Tepidimicrobium</taxon>
    </lineage>
</organism>
<sequence length="430" mass="49191">MKIGIVGTIEPIDKILKVIDMYYSNVDPIIYTINRVSEVHDIIHECMDLSNGILFTGAGVTSEVEKSINLTVPYETIQRDGSSIMKVFWSISQDGKIIDNMSIDFLEWELIYEIVDEFGLHVKNIYNKPFNPETPEVEYEDWHLSLYNKGKIDIIITAFGSIYSNLLSLNLPVYRLDLTVPLIKKSMDNLIHKIKNKEMEANQIGIQVIKFKNVMESNITEYQAMVMANAVEKELIVYAKEVQGSILKLDNHHFMICSTKRTLENSQNLNFYHNIVNRLKKNNIEIFSGMGFGLTGWHAERNSKYALSMAEKENNGTLYIVDHDMKVRGPVKQDYERSYKLIITDDKLNKISKEIGISPTYLSKLLSVTKDSNNKYFCSETLANYLNISVRSARRLISKLEESGYGEIVTTAITKGTGRPKKIIKLKNII</sequence>
<dbReference type="Gene3D" id="3.30.70.270">
    <property type="match status" value="1"/>
</dbReference>
<keyword evidence="2" id="KW-1185">Reference proteome</keyword>
<dbReference type="AlphaFoldDB" id="A0A1H3A3H3"/>
<name>A0A1H3A3H3_9FIRM</name>
<dbReference type="InterPro" id="IPR036388">
    <property type="entry name" value="WH-like_DNA-bd_sf"/>
</dbReference>
<dbReference type="OrthoDB" id="4986073at2"/>
<dbReference type="EMBL" id="FNNG01000008">
    <property type="protein sequence ID" value="SDX24196.1"/>
    <property type="molecule type" value="Genomic_DNA"/>
</dbReference>
<accession>A0A1H3A3H3</accession>
<evidence type="ECO:0000313" key="1">
    <source>
        <dbReference type="EMBL" id="SDX24196.1"/>
    </source>
</evidence>
<reference evidence="1 2" key="1">
    <citation type="submission" date="2016-10" db="EMBL/GenBank/DDBJ databases">
        <authorList>
            <person name="de Groot N.N."/>
        </authorList>
    </citation>
    <scope>NUCLEOTIDE SEQUENCE [LARGE SCALE GENOMIC DNA]</scope>
    <source>
        <strain evidence="1 2">DSM 23310</strain>
    </source>
</reference>
<proteinExistence type="predicted"/>
<evidence type="ECO:0000313" key="2">
    <source>
        <dbReference type="Proteomes" id="UP000198828"/>
    </source>
</evidence>
<dbReference type="RefSeq" id="WP_093753224.1">
    <property type="nucleotide sequence ID" value="NZ_FNNG01000008.1"/>
</dbReference>
<dbReference type="Gene3D" id="1.10.10.10">
    <property type="entry name" value="Winged helix-like DNA-binding domain superfamily/Winged helix DNA-binding domain"/>
    <property type="match status" value="1"/>
</dbReference>
<protein>
    <recommendedName>
        <fullName evidence="3">Transcriptional regulator</fullName>
    </recommendedName>
</protein>
<evidence type="ECO:0008006" key="3">
    <source>
        <dbReference type="Google" id="ProtNLM"/>
    </source>
</evidence>
<dbReference type="Proteomes" id="UP000198828">
    <property type="component" value="Unassembled WGS sequence"/>
</dbReference>
<gene>
    <name evidence="1" type="ORF">SAMN05660923_01974</name>
</gene>